<keyword evidence="5" id="KW-0812">Transmembrane</keyword>
<accession>A0A9J2PBS1</accession>
<dbReference type="SUPFAM" id="SSF51735">
    <property type="entry name" value="NAD(P)-binding Rossmann-fold domains"/>
    <property type="match status" value="1"/>
</dbReference>
<evidence type="ECO:0000313" key="6">
    <source>
        <dbReference type="Proteomes" id="UP000036681"/>
    </source>
</evidence>
<dbReference type="PRINTS" id="PR00081">
    <property type="entry name" value="GDHRDH"/>
</dbReference>
<organism evidence="6 7">
    <name type="scientific">Ascaris lumbricoides</name>
    <name type="common">Giant roundworm</name>
    <dbReference type="NCBI Taxonomy" id="6252"/>
    <lineage>
        <taxon>Eukaryota</taxon>
        <taxon>Metazoa</taxon>
        <taxon>Ecdysozoa</taxon>
        <taxon>Nematoda</taxon>
        <taxon>Chromadorea</taxon>
        <taxon>Rhabditida</taxon>
        <taxon>Spirurina</taxon>
        <taxon>Ascaridomorpha</taxon>
        <taxon>Ascaridoidea</taxon>
        <taxon>Ascarididae</taxon>
        <taxon>Ascaris</taxon>
    </lineage>
</organism>
<dbReference type="Proteomes" id="UP000036681">
    <property type="component" value="Unplaced"/>
</dbReference>
<dbReference type="GO" id="GO:0016491">
    <property type="term" value="F:oxidoreductase activity"/>
    <property type="evidence" value="ECO:0007669"/>
    <property type="project" value="UniProtKB-KW"/>
</dbReference>
<dbReference type="PANTHER" id="PTHR43899">
    <property type="entry name" value="RH59310P"/>
    <property type="match status" value="1"/>
</dbReference>
<keyword evidence="3" id="KW-0560">Oxidoreductase</keyword>
<sequence length="363" mass="40723">MSETLARCKPLDRAKCHAASSIESEDEKIDLVSSLISSPFIMIVSLACAYDMFKLCVTSYVVVRFLKFLFVVCKSIVMHYIWPEMDISDLKEMWTVVTGCTDGIGRAYVEELAISRGIRKFFLIGRNAVKLGVVRKEMEERYAAQIQIHVFDLEKDDLDTLREVLKGLEVGILVNCAGIGPHLVANLMELPEGLPSKILRVNILATVKLIEIVMPGMIRRNKGIIVNVSSITCWRPLPYMSAYPASKAAMSFFSEALHDEFKHTNVHVQCLMPLLVLTKIASYSPDDEPSIFVISAKDYAKEAVRLLGNWSLATGCVKHDLEVAFSTLIGFWVFKKLFVPLGLLGVHRKRVADYAKRMKLDGD</sequence>
<dbReference type="CDD" id="cd05356">
    <property type="entry name" value="17beta-HSD1_like_SDR_c"/>
    <property type="match status" value="1"/>
</dbReference>
<dbReference type="InterPro" id="IPR051019">
    <property type="entry name" value="VLCFA-Steroid_DH"/>
</dbReference>
<evidence type="ECO:0000256" key="3">
    <source>
        <dbReference type="ARBA" id="ARBA00023002"/>
    </source>
</evidence>
<dbReference type="Gene3D" id="3.40.50.720">
    <property type="entry name" value="NAD(P)-binding Rossmann-like Domain"/>
    <property type="match status" value="1"/>
</dbReference>
<evidence type="ECO:0000256" key="4">
    <source>
        <dbReference type="RuleBase" id="RU000363"/>
    </source>
</evidence>
<dbReference type="InterPro" id="IPR002347">
    <property type="entry name" value="SDR_fam"/>
</dbReference>
<evidence type="ECO:0000256" key="5">
    <source>
        <dbReference type="SAM" id="Phobius"/>
    </source>
</evidence>
<protein>
    <submittedName>
        <fullName evidence="7">Uncharacterized protein</fullName>
    </submittedName>
</protein>
<evidence type="ECO:0000256" key="1">
    <source>
        <dbReference type="ARBA" id="ARBA00004240"/>
    </source>
</evidence>
<proteinExistence type="inferred from homology"/>
<comment type="similarity">
    <text evidence="2 4">Belongs to the short-chain dehydrogenases/reductases (SDR) family.</text>
</comment>
<dbReference type="WBParaSite" id="ALUE_0000685801-mRNA-1">
    <property type="protein sequence ID" value="ALUE_0000685801-mRNA-1"/>
    <property type="gene ID" value="ALUE_0000685801"/>
</dbReference>
<comment type="subcellular location">
    <subcellularLocation>
        <location evidence="1">Endoplasmic reticulum</location>
    </subcellularLocation>
</comment>
<evidence type="ECO:0000256" key="2">
    <source>
        <dbReference type="ARBA" id="ARBA00006484"/>
    </source>
</evidence>
<dbReference type="InterPro" id="IPR036291">
    <property type="entry name" value="NAD(P)-bd_dom_sf"/>
</dbReference>
<dbReference type="PROSITE" id="PS00061">
    <property type="entry name" value="ADH_SHORT"/>
    <property type="match status" value="1"/>
</dbReference>
<dbReference type="Pfam" id="PF00106">
    <property type="entry name" value="adh_short"/>
    <property type="match status" value="1"/>
</dbReference>
<keyword evidence="5" id="KW-1133">Transmembrane helix</keyword>
<feature type="transmembrane region" description="Helical" evidence="5">
    <location>
        <begin position="65"/>
        <end position="82"/>
    </location>
</feature>
<dbReference type="AlphaFoldDB" id="A0A9J2PBS1"/>
<dbReference type="PANTHER" id="PTHR43899:SF13">
    <property type="entry name" value="RH59310P"/>
    <property type="match status" value="1"/>
</dbReference>
<name>A0A9J2PBS1_ASCLU</name>
<dbReference type="PRINTS" id="PR00080">
    <property type="entry name" value="SDRFAMILY"/>
</dbReference>
<keyword evidence="6" id="KW-1185">Reference proteome</keyword>
<dbReference type="InterPro" id="IPR020904">
    <property type="entry name" value="Sc_DH/Rdtase_CS"/>
</dbReference>
<dbReference type="GO" id="GO:0005783">
    <property type="term" value="C:endoplasmic reticulum"/>
    <property type="evidence" value="ECO:0007669"/>
    <property type="project" value="UniProtKB-SubCell"/>
</dbReference>
<keyword evidence="5" id="KW-0472">Membrane</keyword>
<reference evidence="7" key="1">
    <citation type="submission" date="2023-03" db="UniProtKB">
        <authorList>
            <consortium name="WormBaseParasite"/>
        </authorList>
    </citation>
    <scope>IDENTIFICATION</scope>
</reference>
<evidence type="ECO:0000313" key="7">
    <source>
        <dbReference type="WBParaSite" id="ALUE_0000685801-mRNA-1"/>
    </source>
</evidence>